<name>A0A2R5GP51_9STRA</name>
<organism evidence="2 3">
    <name type="scientific">Hondaea fermentalgiana</name>
    <dbReference type="NCBI Taxonomy" id="2315210"/>
    <lineage>
        <taxon>Eukaryota</taxon>
        <taxon>Sar</taxon>
        <taxon>Stramenopiles</taxon>
        <taxon>Bigyra</taxon>
        <taxon>Labyrinthulomycetes</taxon>
        <taxon>Thraustochytrida</taxon>
        <taxon>Thraustochytriidae</taxon>
        <taxon>Hondaea</taxon>
    </lineage>
</organism>
<dbReference type="EMBL" id="BEYU01000063">
    <property type="protein sequence ID" value="GBG29654.1"/>
    <property type="molecule type" value="Genomic_DNA"/>
</dbReference>
<feature type="compositionally biased region" description="Basic and acidic residues" evidence="1">
    <location>
        <begin position="28"/>
        <end position="47"/>
    </location>
</feature>
<dbReference type="OrthoDB" id="160695at2759"/>
<sequence>MVAREASMPSTALTVHIPVGETYGNGHAPRDRDNTKRHGESEERAHDNVDCPSFEEIYDRRVEVLKRMGYVIRKAQQVLGNAQLQSLPPATRKRNAARFDSICASYVVHMNSLSMYCLAHKRVQECGVLLKESRKLTKPVWGKRSSDLRVLTLNSLACMHRANNDCDSAIQVLKEAMKLSRHLAPDSEHLPVTHLLMCATLSISQRHEAAYKQATLAVCLARRAAQEINERVLAKTCPRRAARMQLRNLRVVASLGFYNAAIESDVLGMQAASREYLRKADGILRRSISWHLEYAVCPSERERALGAHDSSTNRPSFDVLAMEPYYWRLEQDKSLWGDDLFQAWHTIRVPGGSRVRSRKGKALPLDSPTKALRDAIQRRTPLGASGRHFVDDQTSPVPSQTSLESFDSDHIGTASHIQQIRALPAAQLAELYADKASRCHSSYLAKRNFFQTSKSTFALEYTKATDTLCSFRQRG</sequence>
<evidence type="ECO:0000313" key="3">
    <source>
        <dbReference type="Proteomes" id="UP000241890"/>
    </source>
</evidence>
<protein>
    <submittedName>
        <fullName evidence="2">Uncharacterized protein</fullName>
    </submittedName>
</protein>
<dbReference type="InterPro" id="IPR011990">
    <property type="entry name" value="TPR-like_helical_dom_sf"/>
</dbReference>
<dbReference type="Proteomes" id="UP000241890">
    <property type="component" value="Unassembled WGS sequence"/>
</dbReference>
<evidence type="ECO:0000256" key="1">
    <source>
        <dbReference type="SAM" id="MobiDB-lite"/>
    </source>
</evidence>
<dbReference type="Gene3D" id="1.25.40.10">
    <property type="entry name" value="Tetratricopeptide repeat domain"/>
    <property type="match status" value="1"/>
</dbReference>
<dbReference type="AlphaFoldDB" id="A0A2R5GP51"/>
<gene>
    <name evidence="2" type="ORF">FCC1311_058752</name>
</gene>
<reference evidence="2 3" key="1">
    <citation type="submission" date="2017-12" db="EMBL/GenBank/DDBJ databases">
        <title>Sequencing, de novo assembly and annotation of complete genome of a new Thraustochytrid species, strain FCC1311.</title>
        <authorList>
            <person name="Sedici K."/>
            <person name="Godart F."/>
            <person name="Aiese Cigliano R."/>
            <person name="Sanseverino W."/>
            <person name="Barakat M."/>
            <person name="Ortet P."/>
            <person name="Marechal E."/>
            <person name="Cagnac O."/>
            <person name="Amato A."/>
        </authorList>
    </citation>
    <scope>NUCLEOTIDE SEQUENCE [LARGE SCALE GENOMIC DNA]</scope>
</reference>
<keyword evidence="3" id="KW-1185">Reference proteome</keyword>
<evidence type="ECO:0000313" key="2">
    <source>
        <dbReference type="EMBL" id="GBG29654.1"/>
    </source>
</evidence>
<feature type="region of interest" description="Disordered" evidence="1">
    <location>
        <begin position="1"/>
        <end position="47"/>
    </location>
</feature>
<comment type="caution">
    <text evidence="2">The sequence shown here is derived from an EMBL/GenBank/DDBJ whole genome shotgun (WGS) entry which is preliminary data.</text>
</comment>
<accession>A0A2R5GP51</accession>
<proteinExistence type="predicted"/>
<dbReference type="InParanoid" id="A0A2R5GP51"/>